<evidence type="ECO:0000313" key="3">
    <source>
        <dbReference type="Proteomes" id="UP000789405"/>
    </source>
</evidence>
<comment type="caution">
    <text evidence="2">The sequence shown here is derived from an EMBL/GenBank/DDBJ whole genome shotgun (WGS) entry which is preliminary data.</text>
</comment>
<dbReference type="Proteomes" id="UP000789405">
    <property type="component" value="Unassembled WGS sequence"/>
</dbReference>
<evidence type="ECO:0000259" key="1">
    <source>
        <dbReference type="Pfam" id="PF20209"/>
    </source>
</evidence>
<dbReference type="OrthoDB" id="6425635at2759"/>
<reference evidence="2" key="1">
    <citation type="submission" date="2021-06" db="EMBL/GenBank/DDBJ databases">
        <authorList>
            <person name="Kallberg Y."/>
            <person name="Tangrot J."/>
            <person name="Rosling A."/>
        </authorList>
    </citation>
    <scope>NUCLEOTIDE SEQUENCE</scope>
    <source>
        <strain evidence="2">MA453B</strain>
    </source>
</reference>
<name>A0A9N9NTM1_9GLOM</name>
<dbReference type="AlphaFoldDB" id="A0A9N9NTM1"/>
<dbReference type="Pfam" id="PF20209">
    <property type="entry name" value="DUF6570"/>
    <property type="match status" value="1"/>
</dbReference>
<keyword evidence="3" id="KW-1185">Reference proteome</keyword>
<proteinExistence type="predicted"/>
<feature type="domain" description="DUF6570" evidence="1">
    <location>
        <begin position="85"/>
        <end position="125"/>
    </location>
</feature>
<evidence type="ECO:0000313" key="2">
    <source>
        <dbReference type="EMBL" id="CAG8756146.1"/>
    </source>
</evidence>
<gene>
    <name evidence="2" type="ORF">DERYTH_LOCUS17346</name>
</gene>
<accession>A0A9N9NTM1</accession>
<sequence length="125" mass="14581">MHWNEQAYDLNVMNNVTEQTNSIISERLDQSPYNVTTCIQNSDSQRLDQLRNTRDQPENNADILGELNQDIHEQPQSNADTLNELDQDALHRDFTVCHNKVAQALYWLKSNNRYYAEITIDSEIL</sequence>
<dbReference type="InterPro" id="IPR046700">
    <property type="entry name" value="DUF6570"/>
</dbReference>
<protein>
    <submittedName>
        <fullName evidence="2">12336_t:CDS:1</fullName>
    </submittedName>
</protein>
<organism evidence="2 3">
    <name type="scientific">Dentiscutata erythropus</name>
    <dbReference type="NCBI Taxonomy" id="1348616"/>
    <lineage>
        <taxon>Eukaryota</taxon>
        <taxon>Fungi</taxon>
        <taxon>Fungi incertae sedis</taxon>
        <taxon>Mucoromycota</taxon>
        <taxon>Glomeromycotina</taxon>
        <taxon>Glomeromycetes</taxon>
        <taxon>Diversisporales</taxon>
        <taxon>Gigasporaceae</taxon>
        <taxon>Dentiscutata</taxon>
    </lineage>
</organism>
<dbReference type="EMBL" id="CAJVPY010016257">
    <property type="protein sequence ID" value="CAG8756146.1"/>
    <property type="molecule type" value="Genomic_DNA"/>
</dbReference>